<evidence type="ECO:0000313" key="2">
    <source>
        <dbReference type="Proteomes" id="UP000005466"/>
    </source>
</evidence>
<dbReference type="HOGENOM" id="CLU_2782024_0_0_6"/>
<feature type="non-terminal residue" evidence="1">
    <location>
        <position position="69"/>
    </location>
</feature>
<dbReference type="Proteomes" id="UP000005466">
    <property type="component" value="Unassembled WGS sequence"/>
</dbReference>
<protein>
    <submittedName>
        <fullName evidence="1">Pseudouridine synthase</fullName>
    </submittedName>
</protein>
<sequence>YQALFPTRQIDKFYEAIAPALPGLEFPRLHESRLVEGEPFFRMQEGAGASNTRTQIEVLERQDQFWRGG</sequence>
<dbReference type="AlphaFoldDB" id="F3CGQ2"/>
<accession>F3CGQ2</accession>
<dbReference type="EMBL" id="ADWY01002741">
    <property type="protein sequence ID" value="EGH18444.1"/>
    <property type="molecule type" value="Genomic_DNA"/>
</dbReference>
<proteinExistence type="predicted"/>
<comment type="caution">
    <text evidence="1">The sequence shown here is derived from an EMBL/GenBank/DDBJ whole genome shotgun (WGS) entry which is preliminary data.</text>
</comment>
<gene>
    <name evidence="1" type="ORF">Pgy4_36365</name>
</gene>
<evidence type="ECO:0000313" key="1">
    <source>
        <dbReference type="EMBL" id="EGH18444.1"/>
    </source>
</evidence>
<organism evidence="1 2">
    <name type="scientific">Pseudomonas savastanoi pv. glycinea str. race 4</name>
    <dbReference type="NCBI Taxonomy" id="875330"/>
    <lineage>
        <taxon>Bacteria</taxon>
        <taxon>Pseudomonadati</taxon>
        <taxon>Pseudomonadota</taxon>
        <taxon>Gammaproteobacteria</taxon>
        <taxon>Pseudomonadales</taxon>
        <taxon>Pseudomonadaceae</taxon>
        <taxon>Pseudomonas</taxon>
    </lineage>
</organism>
<feature type="non-terminal residue" evidence="1">
    <location>
        <position position="1"/>
    </location>
</feature>
<name>F3CGQ2_PSESG</name>
<reference evidence="1 2" key="1">
    <citation type="journal article" date="2011" name="PLoS Pathog.">
        <title>Dynamic evolution of pathogenicity revealed by sequencing and comparative genomics of 19 Pseudomonas syringae isolates.</title>
        <authorList>
            <person name="Baltrus D.A."/>
            <person name="Nishimura M.T."/>
            <person name="Romanchuk A."/>
            <person name="Chang J.H."/>
            <person name="Mukhtar M.S."/>
            <person name="Cherkis K."/>
            <person name="Roach J."/>
            <person name="Grant S.R."/>
            <person name="Jones C.D."/>
            <person name="Dangl J.L."/>
        </authorList>
    </citation>
    <scope>NUCLEOTIDE SEQUENCE [LARGE SCALE GENOMIC DNA]</scope>
    <source>
        <strain evidence="2">race 4</strain>
    </source>
</reference>